<dbReference type="InterPro" id="IPR017853">
    <property type="entry name" value="GH"/>
</dbReference>
<dbReference type="Pfam" id="PF07821">
    <property type="entry name" value="Alpha-amyl_C2"/>
    <property type="match status" value="1"/>
</dbReference>
<organism evidence="13 14">
    <name type="scientific">Micractinium conductrix</name>
    <dbReference type="NCBI Taxonomy" id="554055"/>
    <lineage>
        <taxon>Eukaryota</taxon>
        <taxon>Viridiplantae</taxon>
        <taxon>Chlorophyta</taxon>
        <taxon>core chlorophytes</taxon>
        <taxon>Trebouxiophyceae</taxon>
        <taxon>Chlorellales</taxon>
        <taxon>Chlorellaceae</taxon>
        <taxon>Chlorella clade</taxon>
        <taxon>Micractinium</taxon>
    </lineage>
</organism>
<dbReference type="AlphaFoldDB" id="A0A2P6V4L9"/>
<evidence type="ECO:0000256" key="4">
    <source>
        <dbReference type="ARBA" id="ARBA00012595"/>
    </source>
</evidence>
<dbReference type="GO" id="GO:0005975">
    <property type="term" value="P:carbohydrate metabolic process"/>
    <property type="evidence" value="ECO:0007669"/>
    <property type="project" value="InterPro"/>
</dbReference>
<dbReference type="GO" id="GO:0004556">
    <property type="term" value="F:alpha-amylase activity"/>
    <property type="evidence" value="ECO:0007669"/>
    <property type="project" value="UniProtKB-UniRule"/>
</dbReference>
<accession>A0A2P6V4L9</accession>
<comment type="caution">
    <text evidence="13">The sequence shown here is derived from an EMBL/GenBank/DDBJ whole genome shotgun (WGS) entry which is preliminary data.</text>
</comment>
<evidence type="ECO:0000256" key="1">
    <source>
        <dbReference type="ARBA" id="ARBA00000548"/>
    </source>
</evidence>
<comment type="similarity">
    <text evidence="3 8">Belongs to the glycosyl hydrolase 13 family.</text>
</comment>
<name>A0A2P6V4L9_9CHLO</name>
<dbReference type="SUPFAM" id="SSF51011">
    <property type="entry name" value="Glycosyl hydrolase domain"/>
    <property type="match status" value="1"/>
</dbReference>
<dbReference type="Pfam" id="PF00128">
    <property type="entry name" value="Alpha-amylase"/>
    <property type="match status" value="1"/>
</dbReference>
<reference evidence="13 14" key="1">
    <citation type="journal article" date="2018" name="Plant J.">
        <title>Genome sequences of Chlorella sorokiniana UTEX 1602 and Micractinium conductrix SAG 241.80: implications to maltose excretion by a green alga.</title>
        <authorList>
            <person name="Arriola M.B."/>
            <person name="Velmurugan N."/>
            <person name="Zhang Y."/>
            <person name="Plunkett M.H."/>
            <person name="Hondzo H."/>
            <person name="Barney B.M."/>
        </authorList>
    </citation>
    <scope>NUCLEOTIDE SEQUENCE [LARGE SCALE GENOMIC DNA]</scope>
    <source>
        <strain evidence="13 14">SAG 241.80</strain>
    </source>
</reference>
<evidence type="ECO:0000256" key="5">
    <source>
        <dbReference type="ARBA" id="ARBA00022801"/>
    </source>
</evidence>
<proteinExistence type="inferred from homology"/>
<evidence type="ECO:0000256" key="10">
    <source>
        <dbReference type="SAM" id="MobiDB-lite"/>
    </source>
</evidence>
<sequence length="494" mass="55306">MYSRAAAPRAACPARVSAVVACRPLRPFQRHSRPLVAPCRAFVEQKQGGAPGKTSPAPPAAAAAAAPTAADPVAASAFQRPPRIPPAETIVMEGFGWESCKGGNWWKVVEGKIPALQAAGITHLWLPPPSQSVSPQGYLPGQLYNLNSKYGTQEELLSLNRKLLEAGIRPVADVVINHRCAQFQDENGTWNRYGDDVTHQGKKINWDKWAITCDDPVFEGTGGKDSGDDYPAAPDLDHHNRELRDSLVDWLNWLHKDMGFEGWRFDFVRGYASEYCREYMERTIGDDVFHVGENFVDLRWEGSHLDYNQDAARQKLVDYIKGAKHTTMFDFVTKGILQEAVKNTEYDRLRDGRGKAPGLLGWWPDCACTFVDNHDTGSTQQHWPFPRSHVMLGYAYILTHPGVPCLFWEHHFDWGLAKQIDKLVAVRKRAGIRADSKLEILAADKDMYVARCNGSVVIKLGPRFDMPANLVPRKEDGWELAASGQDFAVWEKKQ</sequence>
<dbReference type="SMART" id="SM00642">
    <property type="entry name" value="Aamy"/>
    <property type="match status" value="1"/>
</dbReference>
<dbReference type="Gene3D" id="2.60.40.1180">
    <property type="entry name" value="Golgi alpha-mannosidase II"/>
    <property type="match status" value="1"/>
</dbReference>
<dbReference type="SMART" id="SM00810">
    <property type="entry name" value="Alpha-amyl_C2"/>
    <property type="match status" value="1"/>
</dbReference>
<dbReference type="Gene3D" id="3.20.20.80">
    <property type="entry name" value="Glycosidases"/>
    <property type="match status" value="1"/>
</dbReference>
<dbReference type="GO" id="GO:0005509">
    <property type="term" value="F:calcium ion binding"/>
    <property type="evidence" value="ECO:0007669"/>
    <property type="project" value="InterPro"/>
</dbReference>
<evidence type="ECO:0000259" key="12">
    <source>
        <dbReference type="SMART" id="SM00810"/>
    </source>
</evidence>
<dbReference type="InterPro" id="IPR012850">
    <property type="entry name" value="A-amylase_bs_C"/>
</dbReference>
<feature type="region of interest" description="Disordered" evidence="10">
    <location>
        <begin position="46"/>
        <end position="66"/>
    </location>
</feature>
<dbReference type="CDD" id="cd11314">
    <property type="entry name" value="AmyAc_arch_bac_plant_AmyA"/>
    <property type="match status" value="1"/>
</dbReference>
<dbReference type="PANTHER" id="PTHR43447">
    <property type="entry name" value="ALPHA-AMYLASE"/>
    <property type="match status" value="1"/>
</dbReference>
<gene>
    <name evidence="13" type="ORF">C2E20_7415</name>
</gene>
<evidence type="ECO:0000256" key="6">
    <source>
        <dbReference type="ARBA" id="ARBA00023277"/>
    </source>
</evidence>
<dbReference type="OrthoDB" id="550577at2759"/>
<dbReference type="InterPro" id="IPR013780">
    <property type="entry name" value="Glyco_hydro_b"/>
</dbReference>
<keyword evidence="5 9" id="KW-0378">Hydrolase</keyword>
<comment type="catalytic activity">
    <reaction evidence="1 9">
        <text>Endohydrolysis of (1-&gt;4)-alpha-D-glucosidic linkages in polysaccharides containing three or more (1-&gt;4)-alpha-linked D-glucose units.</text>
        <dbReference type="EC" id="3.2.1.1"/>
    </reaction>
</comment>
<dbReference type="EC" id="3.2.1.1" evidence="4 9"/>
<dbReference type="EMBL" id="LHPF02000030">
    <property type="protein sequence ID" value="PSC69027.1"/>
    <property type="molecule type" value="Genomic_DNA"/>
</dbReference>
<dbReference type="SUPFAM" id="SSF51445">
    <property type="entry name" value="(Trans)glycosidases"/>
    <property type="match status" value="1"/>
</dbReference>
<evidence type="ECO:0000313" key="14">
    <source>
        <dbReference type="Proteomes" id="UP000239649"/>
    </source>
</evidence>
<dbReference type="PRINTS" id="PR00110">
    <property type="entry name" value="ALPHAAMYLASE"/>
</dbReference>
<protein>
    <recommendedName>
        <fullName evidence="4 9">Alpha-amylase</fullName>
        <ecNumber evidence="4 9">3.2.1.1</ecNumber>
    </recommendedName>
</protein>
<evidence type="ECO:0000256" key="2">
    <source>
        <dbReference type="ARBA" id="ARBA00001913"/>
    </source>
</evidence>
<dbReference type="STRING" id="554055.A0A2P6V4L9"/>
<feature type="domain" description="Alpha-amylase C-terminal beta-sheet" evidence="12">
    <location>
        <begin position="428"/>
        <end position="492"/>
    </location>
</feature>
<evidence type="ECO:0000313" key="13">
    <source>
        <dbReference type="EMBL" id="PSC69027.1"/>
    </source>
</evidence>
<evidence type="ECO:0000259" key="11">
    <source>
        <dbReference type="SMART" id="SM00642"/>
    </source>
</evidence>
<evidence type="ECO:0000256" key="9">
    <source>
        <dbReference type="RuleBase" id="RU361134"/>
    </source>
</evidence>
<evidence type="ECO:0000256" key="3">
    <source>
        <dbReference type="ARBA" id="ARBA00008061"/>
    </source>
</evidence>
<comment type="cofactor">
    <cofactor evidence="2">
        <name>Ca(2+)</name>
        <dbReference type="ChEBI" id="CHEBI:29108"/>
    </cofactor>
</comment>
<dbReference type="InterPro" id="IPR006046">
    <property type="entry name" value="Alpha_amylase"/>
</dbReference>
<dbReference type="InterPro" id="IPR006047">
    <property type="entry name" value="GH13_cat_dom"/>
</dbReference>
<keyword evidence="7 9" id="KW-0326">Glycosidase</keyword>
<evidence type="ECO:0000256" key="7">
    <source>
        <dbReference type="ARBA" id="ARBA00023295"/>
    </source>
</evidence>
<keyword evidence="14" id="KW-1185">Reference proteome</keyword>
<keyword evidence="6 9" id="KW-0119">Carbohydrate metabolism</keyword>
<dbReference type="Proteomes" id="UP000239649">
    <property type="component" value="Unassembled WGS sequence"/>
</dbReference>
<evidence type="ECO:0000256" key="8">
    <source>
        <dbReference type="RuleBase" id="RU003615"/>
    </source>
</evidence>
<feature type="domain" description="Glycosyl hydrolase family 13 catalytic" evidence="11">
    <location>
        <begin position="89"/>
        <end position="433"/>
    </location>
</feature>